<reference evidence="14 15" key="1">
    <citation type="submission" date="2024-04" db="EMBL/GenBank/DDBJ databases">
        <authorList>
            <consortium name="Genoscope - CEA"/>
            <person name="William W."/>
        </authorList>
    </citation>
    <scope>NUCLEOTIDE SEQUENCE [LARGE SCALE GENOMIC DNA]</scope>
</reference>
<protein>
    <recommendedName>
        <fullName evidence="13">Ig-like domain-containing protein</fullName>
    </recommendedName>
</protein>
<evidence type="ECO:0000256" key="5">
    <source>
        <dbReference type="ARBA" id="ARBA00022989"/>
    </source>
</evidence>
<dbReference type="PANTHER" id="PTHR25466:SF9">
    <property type="entry name" value="FIBRONECTIN TYPE-III DOMAIN-CONTAINING PROTEIN"/>
    <property type="match status" value="1"/>
</dbReference>
<feature type="domain" description="Ig-like" evidence="13">
    <location>
        <begin position="34"/>
        <end position="150"/>
    </location>
</feature>
<keyword evidence="6" id="KW-0472">Membrane</keyword>
<dbReference type="AlphaFoldDB" id="A0AAV2HKM9"/>
<evidence type="ECO:0000256" key="12">
    <source>
        <dbReference type="SAM" id="SignalP"/>
    </source>
</evidence>
<keyword evidence="8" id="KW-0675">Receptor</keyword>
<evidence type="ECO:0000256" key="11">
    <source>
        <dbReference type="SAM" id="MobiDB-lite"/>
    </source>
</evidence>
<evidence type="ECO:0000256" key="6">
    <source>
        <dbReference type="ARBA" id="ARBA00023136"/>
    </source>
</evidence>
<feature type="region of interest" description="Disordered" evidence="11">
    <location>
        <begin position="276"/>
        <end position="301"/>
    </location>
</feature>
<dbReference type="GO" id="GO:0071222">
    <property type="term" value="P:cellular response to lipopolysaccharide"/>
    <property type="evidence" value="ECO:0007669"/>
    <property type="project" value="TreeGrafter"/>
</dbReference>
<dbReference type="SMART" id="SM00409">
    <property type="entry name" value="IG"/>
    <property type="match status" value="1"/>
</dbReference>
<evidence type="ECO:0000256" key="7">
    <source>
        <dbReference type="ARBA" id="ARBA00023157"/>
    </source>
</evidence>
<organism evidence="14 15">
    <name type="scientific">Lymnaea stagnalis</name>
    <name type="common">Great pond snail</name>
    <name type="synonym">Helix stagnalis</name>
    <dbReference type="NCBI Taxonomy" id="6523"/>
    <lineage>
        <taxon>Eukaryota</taxon>
        <taxon>Metazoa</taxon>
        <taxon>Spiralia</taxon>
        <taxon>Lophotrochozoa</taxon>
        <taxon>Mollusca</taxon>
        <taxon>Gastropoda</taxon>
        <taxon>Heterobranchia</taxon>
        <taxon>Euthyneura</taxon>
        <taxon>Panpulmonata</taxon>
        <taxon>Hygrophila</taxon>
        <taxon>Lymnaeoidea</taxon>
        <taxon>Lymnaeidae</taxon>
        <taxon>Lymnaea</taxon>
    </lineage>
</organism>
<evidence type="ECO:0000313" key="14">
    <source>
        <dbReference type="EMBL" id="CAL1533381.1"/>
    </source>
</evidence>
<accession>A0AAV2HKM9</accession>
<evidence type="ECO:0000256" key="2">
    <source>
        <dbReference type="ARBA" id="ARBA00022475"/>
    </source>
</evidence>
<comment type="caution">
    <text evidence="14">The sequence shown here is derived from an EMBL/GenBank/DDBJ whole genome shotgun (WGS) entry which is preliminary data.</text>
</comment>
<keyword evidence="3" id="KW-0812">Transmembrane</keyword>
<evidence type="ECO:0000256" key="3">
    <source>
        <dbReference type="ARBA" id="ARBA00022692"/>
    </source>
</evidence>
<proteinExistence type="predicted"/>
<dbReference type="PROSITE" id="PS50835">
    <property type="entry name" value="IG_LIKE"/>
    <property type="match status" value="1"/>
</dbReference>
<keyword evidence="15" id="KW-1185">Reference proteome</keyword>
<keyword evidence="7" id="KW-1015">Disulfide bond</keyword>
<evidence type="ECO:0000256" key="1">
    <source>
        <dbReference type="ARBA" id="ARBA00004251"/>
    </source>
</evidence>
<dbReference type="EMBL" id="CAXITT010000142">
    <property type="protein sequence ID" value="CAL1533381.1"/>
    <property type="molecule type" value="Genomic_DNA"/>
</dbReference>
<evidence type="ECO:0000313" key="15">
    <source>
        <dbReference type="Proteomes" id="UP001497497"/>
    </source>
</evidence>
<keyword evidence="4 12" id="KW-0732">Signal</keyword>
<dbReference type="InterPro" id="IPR036179">
    <property type="entry name" value="Ig-like_dom_sf"/>
</dbReference>
<dbReference type="GO" id="GO:0007166">
    <property type="term" value="P:cell surface receptor signaling pathway"/>
    <property type="evidence" value="ECO:0007669"/>
    <property type="project" value="TreeGrafter"/>
</dbReference>
<keyword evidence="9" id="KW-0325">Glycoprotein</keyword>
<dbReference type="InterPro" id="IPR013783">
    <property type="entry name" value="Ig-like_fold"/>
</dbReference>
<dbReference type="InterPro" id="IPR007110">
    <property type="entry name" value="Ig-like_dom"/>
</dbReference>
<evidence type="ECO:0000256" key="4">
    <source>
        <dbReference type="ARBA" id="ARBA00022729"/>
    </source>
</evidence>
<name>A0AAV2HKM9_LYMST</name>
<dbReference type="GO" id="GO:0006955">
    <property type="term" value="P:immune response"/>
    <property type="evidence" value="ECO:0007669"/>
    <property type="project" value="TreeGrafter"/>
</dbReference>
<feature type="signal peptide" evidence="12">
    <location>
        <begin position="1"/>
        <end position="20"/>
    </location>
</feature>
<dbReference type="InterPro" id="IPR003599">
    <property type="entry name" value="Ig_sub"/>
</dbReference>
<sequence length="331" mass="36891">MDHVRILLMTFLVTTRDVLVTSSRHDLGNYGLSPLTATDVTGHLDKSATLRCQLQTGAHNRGWFVITWQKLENAGGTIPLVHLPVSHKVPEWSQEIPPGLQTRLQPIITVQPNHVEFNIVISNVTCSDEGEYRCIAVTPQGEVISSAELTIIADSGEPEIMNKYLPNLVHGLVTLECRANVGLPERMLLWYSKEPGTGYFTMLENQRDLVQETDGCHVVSTRSVDVIISTATRGTRFRCGYPGFIEKSGMYDEIVHEMEETAPQLSEVRVEPKMASSCEGPSCRTSQVEQAVEEPNEDNSATSLHPWLPIVYLFCLTSNLIYALHYTSCHL</sequence>
<keyword evidence="5" id="KW-1133">Transmembrane helix</keyword>
<comment type="subcellular location">
    <subcellularLocation>
        <location evidence="1">Cell membrane</location>
        <topology evidence="1">Single-pass type I membrane protein</topology>
    </subcellularLocation>
</comment>
<evidence type="ECO:0000256" key="10">
    <source>
        <dbReference type="ARBA" id="ARBA00023319"/>
    </source>
</evidence>
<dbReference type="SUPFAM" id="SSF48726">
    <property type="entry name" value="Immunoglobulin"/>
    <property type="match status" value="1"/>
</dbReference>
<feature type="chain" id="PRO_5043808123" description="Ig-like domain-containing protein" evidence="12">
    <location>
        <begin position="21"/>
        <end position="331"/>
    </location>
</feature>
<evidence type="ECO:0000259" key="13">
    <source>
        <dbReference type="PROSITE" id="PS50835"/>
    </source>
</evidence>
<keyword evidence="2" id="KW-1003">Cell membrane</keyword>
<evidence type="ECO:0000256" key="9">
    <source>
        <dbReference type="ARBA" id="ARBA00023180"/>
    </source>
</evidence>
<gene>
    <name evidence="14" type="ORF">GSLYS_00007389001</name>
</gene>
<dbReference type="GO" id="GO:0009897">
    <property type="term" value="C:external side of plasma membrane"/>
    <property type="evidence" value="ECO:0007669"/>
    <property type="project" value="TreeGrafter"/>
</dbReference>
<dbReference type="PANTHER" id="PTHR25466">
    <property type="entry name" value="T-LYMPHOCYTE ACTIVATION ANTIGEN"/>
    <property type="match status" value="1"/>
</dbReference>
<dbReference type="Gene3D" id="2.60.40.10">
    <property type="entry name" value="Immunoglobulins"/>
    <property type="match status" value="1"/>
</dbReference>
<dbReference type="InterPro" id="IPR013106">
    <property type="entry name" value="Ig_V-set"/>
</dbReference>
<dbReference type="InterPro" id="IPR051713">
    <property type="entry name" value="T-cell_Activation_Regulation"/>
</dbReference>
<keyword evidence="10" id="KW-0393">Immunoglobulin domain</keyword>
<dbReference type="Pfam" id="PF07686">
    <property type="entry name" value="V-set"/>
    <property type="match status" value="1"/>
</dbReference>
<evidence type="ECO:0000256" key="8">
    <source>
        <dbReference type="ARBA" id="ARBA00023170"/>
    </source>
</evidence>
<dbReference type="Proteomes" id="UP001497497">
    <property type="component" value="Unassembled WGS sequence"/>
</dbReference>